<accession>A0AAN9PJR2</accession>
<dbReference type="PANTHER" id="PTHR24413">
    <property type="entry name" value="SPECKLE-TYPE POZ PROTEIN"/>
    <property type="match status" value="1"/>
</dbReference>
<dbReference type="SUPFAM" id="SSF54695">
    <property type="entry name" value="POZ domain"/>
    <property type="match status" value="1"/>
</dbReference>
<dbReference type="SMART" id="SM00225">
    <property type="entry name" value="BTB"/>
    <property type="match status" value="1"/>
</dbReference>
<dbReference type="Proteomes" id="UP001359559">
    <property type="component" value="Unassembled WGS sequence"/>
</dbReference>
<comment type="subcellular location">
    <subcellularLocation>
        <location evidence="1">Endomembrane system</location>
        <topology evidence="1">Peripheral membrane protein</topology>
    </subcellularLocation>
</comment>
<evidence type="ECO:0000256" key="2">
    <source>
        <dbReference type="ARBA" id="ARBA00004906"/>
    </source>
</evidence>
<dbReference type="InterPro" id="IPR000210">
    <property type="entry name" value="BTB/POZ_dom"/>
</dbReference>
<feature type="domain" description="BTB" evidence="4">
    <location>
        <begin position="83"/>
        <end position="155"/>
    </location>
</feature>
<evidence type="ECO:0000259" key="4">
    <source>
        <dbReference type="PROSITE" id="PS50097"/>
    </source>
</evidence>
<dbReference type="CDD" id="cd18186">
    <property type="entry name" value="BTB_POZ_ZBTB_KLHL-like"/>
    <property type="match status" value="1"/>
</dbReference>
<name>A0AAN9PJR2_CLITE</name>
<dbReference type="Gene3D" id="1.25.40.420">
    <property type="match status" value="1"/>
</dbReference>
<keyword evidence="3" id="KW-0175">Coiled coil</keyword>
<dbReference type="GO" id="GO:0012505">
    <property type="term" value="C:endomembrane system"/>
    <property type="evidence" value="ECO:0007669"/>
    <property type="project" value="UniProtKB-SubCell"/>
</dbReference>
<keyword evidence="6" id="KW-1185">Reference proteome</keyword>
<dbReference type="EMBL" id="JAYKXN010000003">
    <property type="protein sequence ID" value="KAK7301985.1"/>
    <property type="molecule type" value="Genomic_DNA"/>
</dbReference>
<reference evidence="5 6" key="1">
    <citation type="submission" date="2024-01" db="EMBL/GenBank/DDBJ databases">
        <title>The genomes of 5 underutilized Papilionoideae crops provide insights into root nodulation and disease resistance.</title>
        <authorList>
            <person name="Yuan L."/>
        </authorList>
    </citation>
    <scope>NUCLEOTIDE SEQUENCE [LARGE SCALE GENOMIC DNA]</scope>
    <source>
        <strain evidence="5">LY-2023</strain>
        <tissue evidence="5">Leaf</tissue>
    </source>
</reference>
<sequence>MPPRRYPDFVVLDGSVKCLSCEEECDLENSGTCKECYKKGKEELKRITKELEEMKSKNEELESKTSFLSLCSPVLNPSLFFSTELLLLVPVDDSSASPIPAHKNILVARSPVFKAMFESDMLESRTGTIKIMDVSCEVLRAFVNFLYTAEACLNDQMACSLLALGEKYQVKHLKAYCQKFLISKLNWDKSLELFTFASKYNCKQLRGASMEVIMSNMPNFTKNDYYEVMAENDYMLIVEIYEKYARILIDNPEINDPNFIRF</sequence>
<dbReference type="PROSITE" id="PS50097">
    <property type="entry name" value="BTB"/>
    <property type="match status" value="1"/>
</dbReference>
<organism evidence="5 6">
    <name type="scientific">Clitoria ternatea</name>
    <name type="common">Butterfly pea</name>
    <dbReference type="NCBI Taxonomy" id="43366"/>
    <lineage>
        <taxon>Eukaryota</taxon>
        <taxon>Viridiplantae</taxon>
        <taxon>Streptophyta</taxon>
        <taxon>Embryophyta</taxon>
        <taxon>Tracheophyta</taxon>
        <taxon>Spermatophyta</taxon>
        <taxon>Magnoliopsida</taxon>
        <taxon>eudicotyledons</taxon>
        <taxon>Gunneridae</taxon>
        <taxon>Pentapetalae</taxon>
        <taxon>rosids</taxon>
        <taxon>fabids</taxon>
        <taxon>Fabales</taxon>
        <taxon>Fabaceae</taxon>
        <taxon>Papilionoideae</taxon>
        <taxon>50 kb inversion clade</taxon>
        <taxon>NPAAA clade</taxon>
        <taxon>indigoferoid/millettioid clade</taxon>
        <taxon>Phaseoleae</taxon>
        <taxon>Clitoria</taxon>
    </lineage>
</organism>
<proteinExistence type="predicted"/>
<comment type="caution">
    <text evidence="5">The sequence shown here is derived from an EMBL/GenBank/DDBJ whole genome shotgun (WGS) entry which is preliminary data.</text>
</comment>
<comment type="pathway">
    <text evidence="2">Protein modification; protein ubiquitination.</text>
</comment>
<evidence type="ECO:0000313" key="6">
    <source>
        <dbReference type="Proteomes" id="UP001359559"/>
    </source>
</evidence>
<dbReference type="InterPro" id="IPR011333">
    <property type="entry name" value="SKP1/BTB/POZ_sf"/>
</dbReference>
<evidence type="ECO:0000256" key="3">
    <source>
        <dbReference type="SAM" id="Coils"/>
    </source>
</evidence>
<protein>
    <recommendedName>
        <fullName evidence="4">BTB domain-containing protein</fullName>
    </recommendedName>
</protein>
<evidence type="ECO:0000313" key="5">
    <source>
        <dbReference type="EMBL" id="KAK7301985.1"/>
    </source>
</evidence>
<gene>
    <name evidence="5" type="ORF">RJT34_12862</name>
</gene>
<dbReference type="Gene3D" id="3.30.710.10">
    <property type="entry name" value="Potassium Channel Kv1.1, Chain A"/>
    <property type="match status" value="1"/>
</dbReference>
<evidence type="ECO:0000256" key="1">
    <source>
        <dbReference type="ARBA" id="ARBA00004184"/>
    </source>
</evidence>
<dbReference type="AlphaFoldDB" id="A0AAN9PJR2"/>
<dbReference type="Pfam" id="PF00651">
    <property type="entry name" value="BTB"/>
    <property type="match status" value="1"/>
</dbReference>
<feature type="coiled-coil region" evidence="3">
    <location>
        <begin position="37"/>
        <end position="64"/>
    </location>
</feature>